<keyword evidence="2" id="KW-0539">Nucleus</keyword>
<accession>A0A267EBH4</accession>
<dbReference type="PANTHER" id="PTHR21583">
    <property type="entry name" value="ELYS PROTEIN"/>
    <property type="match status" value="1"/>
</dbReference>
<evidence type="ECO:0000256" key="1">
    <source>
        <dbReference type="ARBA" id="ARBA00004123"/>
    </source>
</evidence>
<feature type="compositionally biased region" description="Polar residues" evidence="3">
    <location>
        <begin position="2128"/>
        <end position="2137"/>
    </location>
</feature>
<feature type="compositionally biased region" description="Low complexity" evidence="3">
    <location>
        <begin position="1522"/>
        <end position="1536"/>
    </location>
</feature>
<feature type="compositionally biased region" description="Polar residues" evidence="3">
    <location>
        <begin position="1827"/>
        <end position="1840"/>
    </location>
</feature>
<feature type="region of interest" description="Disordered" evidence="3">
    <location>
        <begin position="1588"/>
        <end position="2290"/>
    </location>
</feature>
<feature type="compositionally biased region" description="Polar residues" evidence="3">
    <location>
        <begin position="1424"/>
        <end position="1435"/>
    </location>
</feature>
<name>A0A267EBH4_9PLAT</name>
<feature type="domain" description="ELYS beta-propeller" evidence="5">
    <location>
        <begin position="279"/>
        <end position="495"/>
    </location>
</feature>
<feature type="compositionally biased region" description="Low complexity" evidence="3">
    <location>
        <begin position="195"/>
        <end position="208"/>
    </location>
</feature>
<proteinExistence type="predicted"/>
<dbReference type="InterPro" id="IPR032040">
    <property type="entry name" value="ELYS-bb"/>
</dbReference>
<gene>
    <name evidence="6" type="ORF">BOX15_Mlig005637g1</name>
</gene>
<feature type="compositionally biased region" description="Pro residues" evidence="3">
    <location>
        <begin position="1345"/>
        <end position="1364"/>
    </location>
</feature>
<feature type="compositionally biased region" description="Basic and acidic residues" evidence="3">
    <location>
        <begin position="1933"/>
        <end position="1960"/>
    </location>
</feature>
<dbReference type="InterPro" id="IPR052620">
    <property type="entry name" value="ELYS/MEL-28_NucAsmblyFactor"/>
</dbReference>
<dbReference type="OrthoDB" id="20729at2759"/>
<feature type="domain" description="ELYS-like" evidence="4">
    <location>
        <begin position="819"/>
        <end position="1025"/>
    </location>
</feature>
<feature type="region of interest" description="Disordered" evidence="3">
    <location>
        <begin position="1324"/>
        <end position="1495"/>
    </location>
</feature>
<feature type="compositionally biased region" description="Polar residues" evidence="3">
    <location>
        <begin position="1329"/>
        <end position="1339"/>
    </location>
</feature>
<evidence type="ECO:0000256" key="2">
    <source>
        <dbReference type="ARBA" id="ARBA00023242"/>
    </source>
</evidence>
<feature type="compositionally biased region" description="Basic residues" evidence="3">
    <location>
        <begin position="2152"/>
        <end position="2162"/>
    </location>
</feature>
<evidence type="ECO:0000259" key="5">
    <source>
        <dbReference type="Pfam" id="PF16687"/>
    </source>
</evidence>
<keyword evidence="7" id="KW-1185">Reference proteome</keyword>
<feature type="compositionally biased region" description="Gly residues" evidence="3">
    <location>
        <begin position="182"/>
        <end position="194"/>
    </location>
</feature>
<feature type="compositionally biased region" description="Pro residues" evidence="3">
    <location>
        <begin position="2059"/>
        <end position="2075"/>
    </location>
</feature>
<feature type="compositionally biased region" description="Polar residues" evidence="3">
    <location>
        <begin position="1734"/>
        <end position="1761"/>
    </location>
</feature>
<dbReference type="GO" id="GO:0005634">
    <property type="term" value="C:nucleus"/>
    <property type="evidence" value="ECO:0007669"/>
    <property type="project" value="UniProtKB-SubCell"/>
</dbReference>
<feature type="compositionally biased region" description="Basic residues" evidence="3">
    <location>
        <begin position="1912"/>
        <end position="1922"/>
    </location>
</feature>
<dbReference type="STRING" id="282301.A0A267EBH4"/>
<evidence type="ECO:0000259" key="4">
    <source>
        <dbReference type="Pfam" id="PF13934"/>
    </source>
</evidence>
<feature type="compositionally biased region" description="Low complexity" evidence="3">
    <location>
        <begin position="2169"/>
        <end position="2215"/>
    </location>
</feature>
<dbReference type="Proteomes" id="UP000215902">
    <property type="component" value="Unassembled WGS sequence"/>
</dbReference>
<dbReference type="PANTHER" id="PTHR21583:SF8">
    <property type="entry name" value="PROTEIN ELYS"/>
    <property type="match status" value="1"/>
</dbReference>
<feature type="compositionally biased region" description="Low complexity" evidence="3">
    <location>
        <begin position="2006"/>
        <end position="2018"/>
    </location>
</feature>
<reference evidence="6 7" key="1">
    <citation type="submission" date="2017-06" db="EMBL/GenBank/DDBJ databases">
        <title>A platform for efficient transgenesis in Macrostomum lignano, a flatworm model organism for stem cell research.</title>
        <authorList>
            <person name="Berezikov E."/>
        </authorList>
    </citation>
    <scope>NUCLEOTIDE SEQUENCE [LARGE SCALE GENOMIC DNA]</scope>
    <source>
        <strain evidence="6">DV1</strain>
        <tissue evidence="6">Whole organism</tissue>
    </source>
</reference>
<feature type="compositionally biased region" description="Low complexity" evidence="3">
    <location>
        <begin position="1462"/>
        <end position="1471"/>
    </location>
</feature>
<dbReference type="EMBL" id="NIVC01002317">
    <property type="protein sequence ID" value="PAA58925.1"/>
    <property type="molecule type" value="Genomic_DNA"/>
</dbReference>
<feature type="compositionally biased region" description="Basic and acidic residues" evidence="3">
    <location>
        <begin position="1862"/>
        <end position="1872"/>
    </location>
</feature>
<comment type="subcellular location">
    <subcellularLocation>
        <location evidence="1">Nucleus</location>
    </subcellularLocation>
</comment>
<dbReference type="InterPro" id="IPR025151">
    <property type="entry name" value="ELYS_dom"/>
</dbReference>
<dbReference type="Pfam" id="PF16687">
    <property type="entry name" value="ELYS-bb"/>
    <property type="match status" value="1"/>
</dbReference>
<feature type="compositionally biased region" description="Polar residues" evidence="3">
    <location>
        <begin position="1800"/>
        <end position="1813"/>
    </location>
</feature>
<comment type="caution">
    <text evidence="6">The sequence shown here is derived from an EMBL/GenBank/DDBJ whole genome shotgun (WGS) entry which is preliminary data.</text>
</comment>
<evidence type="ECO:0000256" key="3">
    <source>
        <dbReference type="SAM" id="MobiDB-lite"/>
    </source>
</evidence>
<feature type="compositionally biased region" description="Low complexity" evidence="3">
    <location>
        <begin position="2106"/>
        <end position="2120"/>
    </location>
</feature>
<protein>
    <recommendedName>
        <fullName evidence="8">ELYS-like domain-containing protein</fullName>
    </recommendedName>
</protein>
<dbReference type="Pfam" id="PF13934">
    <property type="entry name" value="ELYS"/>
    <property type="match status" value="1"/>
</dbReference>
<feature type="compositionally biased region" description="Low complexity" evidence="3">
    <location>
        <begin position="1383"/>
        <end position="1396"/>
    </location>
</feature>
<feature type="compositionally biased region" description="Low complexity" evidence="3">
    <location>
        <begin position="2224"/>
        <end position="2249"/>
    </location>
</feature>
<feature type="region of interest" description="Disordered" evidence="3">
    <location>
        <begin position="1522"/>
        <end position="1547"/>
    </location>
</feature>
<feature type="non-terminal residue" evidence="6">
    <location>
        <position position="1"/>
    </location>
</feature>
<feature type="compositionally biased region" description="Acidic residues" evidence="3">
    <location>
        <begin position="1892"/>
        <end position="1906"/>
    </location>
</feature>
<dbReference type="SUPFAM" id="SSF58113">
    <property type="entry name" value="Apolipoprotein A-I"/>
    <property type="match status" value="1"/>
</dbReference>
<evidence type="ECO:0008006" key="8">
    <source>
        <dbReference type="Google" id="ProtNLM"/>
    </source>
</evidence>
<evidence type="ECO:0000313" key="7">
    <source>
        <dbReference type="Proteomes" id="UP000215902"/>
    </source>
</evidence>
<organism evidence="6 7">
    <name type="scientific">Macrostomum lignano</name>
    <dbReference type="NCBI Taxonomy" id="282301"/>
    <lineage>
        <taxon>Eukaryota</taxon>
        <taxon>Metazoa</taxon>
        <taxon>Spiralia</taxon>
        <taxon>Lophotrochozoa</taxon>
        <taxon>Platyhelminthes</taxon>
        <taxon>Rhabditophora</taxon>
        <taxon>Macrostomorpha</taxon>
        <taxon>Macrostomida</taxon>
        <taxon>Macrostomidae</taxon>
        <taxon>Macrostomum</taxon>
    </lineage>
</organism>
<feature type="compositionally biased region" description="Low complexity" evidence="3">
    <location>
        <begin position="1259"/>
        <end position="1275"/>
    </location>
</feature>
<sequence>SSAMGSLLIPSDVRVETEFKLLPLTEPGSGTAVSSDGKTVCYWSGPRLHCLHVPSYRPAGAWHLGRSSPCTWSIRDVKFFSLDSIQHLLVAAEAIETADCHLVMLQCGRSAALKRLRLPYRASCLAVLAMPDCLQPASVCGPLLGAFAGCAAIGCHSGHVMLIDLRLDDDELGSDLGFGGGDSDESGCGGGGGASSATGPESAAASASANTMPTSAAAQAMPMSTLAVVASAPAPADAVARLRDAACDSGGHLYCLLDDNLLTSSACFKYKKTNGEVWQAFSADSVSVTALHYSKLTASLLVGFSFGGAQIWRLVDGFHEFTCKIEFSSPPVSHFVLLKADDDPMNLLYLWICRGSREVSALSTIVLYQLKYRDRKSLSSSQSESSSNGSDPVACVHYDTLVSAGVSFSQCLALSGGESTNSRLIHCDNFFTRQSINNDEDLSRAYFVWTECSGSILHVGVFDLNRWYQCQLPRTAKYSLRSLHPYFAVHRLELQRHLLSSGLRLLGGPAPFVLAATVVPDSATQFQPGLNPRPGAAPAEQLFYPASLGYRVRLHCPPHALLLRCDGAQRAHLDLIGRLSPDSLMARADELADRCVQLGLLSPPPPSSSAAESDDVVGENDSDARRRLLTVCLEHSRDDALPTLGCGQYSALVIDWLWASVRRYKHLLDSATAGLFSVDNQQDDVDEDEVVKDVDADAVADDSRVVQLVTLLDRLDELLRRLLDCRPASSAAVADLRCRADAVSRLCAYARRLQWCARARLLPPGRLAPVFADLETQVADARRSRALVVDCLIERLFSYDAAPAGHCVDIDSVGAEAESPVSMTYPPADARHLLESVFLRAPAGCDPRLQHCLFAYLLMDLQALLEDADDAEELTEQWDGYLSVSGQPASLARWANLLWSLDHSLWPEALSLLDDPDLSRPLFPGLADGVVSAVAELAPNVAARCLIRFRPHAQVSPALAVRVLLASGRPDLALDLIIRPIGDSAERADLLARLLNECAASDRWRGKLFAGIHWRQEELPRLADFAAKSGCQQIKEQLVAHLLLTGRYAEAAQLSDRLPVCDAASAARKRLVDIVLDSLPRVQRDLLRLEIAQQAAGTSYIAALPTRRTVDPKPLAAQPSGFASLAGVNPFGTSVTTEKLFANVVATREQERQAWLKAVQSDRPAFFRGLLSNVFMTPTAAAAHASTNNARPPLCSLSTIKKRVCSPVLTNPRSAKFLRRDPADNRVFAEDGATMASPRVRDQCNQLLRTPCRLGNSHQKQQQQQQQLQQSQSQQRHNFSSANRPIVSILRKTRTAGLRAEASGNQHQRSHSPAGRLRFADAVEDASPEQRQPSDSQPMQRRATPGPPPPTAASPSPAPGPSPIPIDLDETSFDSPSYKREQSASGPAAAAGSESVGKAKLSSSRSFDVEMAEATAAVGPDLTALSSDDSGTSATKPPRPQGLAVPPKINSVDDVSQSNRGSAAVSPASSSDVFVTPEDTSPVVERPTPPPPESVVSVPFCSPAVTAASPVASMARSDLLGRRSVSPGAASAAAPRIESEQPSASSFTFAKPLPNIRLAAVQSAAVDTASASSADFVFSPPTKLGRARFIRSAQRMSPPLQQPTQRVSPPLQQPTQRVSPPLQQPTQRVSPPLQQPTQRVSPPLQQPTQRVSPPLQQPTQRVSPPLQQPTQRVSPPLQQPTQRVSPPLQQPTQRVSPPLQQPTQRVSPPLQQPTQRMSPPLQQPTQRMSPPLQQPTQQVSPPLQQSTQQVSPPLQQPTQRVSSQDQQSHPLSPQSQQQQSPSVISVVVVRRPAGSPIVVHSTSPQSVSPSTGASRPAADAGDFGQKTVVQEVSMDISSAGMQEEAVATADERQSEQTANISGDRETESHFETDSFFSNQPPVAGPSASRQEDVDEEVGEEDEEEETISTRRSVGRRGRRRPRRLSESTQSSADAEKPDAKEKEADNASKEENAEDVKTEADAASTVPKTRRSAAATADGRRKTGPKRAVGQRSRRRRVSKQDETVAAAEEAAASSSSESDSDDKADVEQPEAEDATEETMAASPEVKYQLRRRVSMSAPPTPTPAAPSLAQPPPQQKLRRSSRRASVQSVDEADLAMPPPPPPPQSQSTQQSASASTAATVADEEDLLNTSASSLDSEMSIASAPAGPSIRRSNRLRGRRQQPPRAATVGGRRASVASAAAADDLPALPEEATAASPDSVRSSSSAVVGSRSAVAGRRRRGRPASRAASSEFVGGSPDSAASGASSSLSVRTDIVESRQSSRRQRRRGGDGDESAKPAPGRRIGLRSRKK</sequence>
<feature type="region of interest" description="Disordered" evidence="3">
    <location>
        <begin position="1255"/>
        <end position="1288"/>
    </location>
</feature>
<evidence type="ECO:0000313" key="6">
    <source>
        <dbReference type="EMBL" id="PAA58925.1"/>
    </source>
</evidence>
<feature type="compositionally biased region" description="Acidic residues" evidence="3">
    <location>
        <begin position="2028"/>
        <end position="2037"/>
    </location>
</feature>
<feature type="region of interest" description="Disordered" evidence="3">
    <location>
        <begin position="182"/>
        <end position="208"/>
    </location>
</feature>
<feature type="compositionally biased region" description="Low complexity" evidence="3">
    <location>
        <begin position="1762"/>
        <end position="1789"/>
    </location>
</feature>